<dbReference type="EMBL" id="JAWDIP010000004">
    <property type="protein sequence ID" value="MDY0396214.1"/>
    <property type="molecule type" value="Genomic_DNA"/>
</dbReference>
<reference evidence="2 3" key="1">
    <citation type="submission" date="2023-10" db="EMBL/GenBank/DDBJ databases">
        <title>Virgibacillus halophilus 5B73C genome.</title>
        <authorList>
            <person name="Miliotis G."/>
            <person name="Sengupta P."/>
            <person name="Hameed A."/>
            <person name="Chuvochina M."/>
            <person name="Mcdonagh F."/>
            <person name="Simpson A.C."/>
            <person name="Singh N.K."/>
            <person name="Rekha P.D."/>
            <person name="Raman K."/>
            <person name="Hugenholtz P."/>
            <person name="Venkateswaran K."/>
        </authorList>
    </citation>
    <scope>NUCLEOTIDE SEQUENCE [LARGE SCALE GENOMIC DNA]</scope>
    <source>
        <strain evidence="2 3">5B73C</strain>
    </source>
</reference>
<protein>
    <recommendedName>
        <fullName evidence="1">Spore germination protein N-terminal domain-containing protein</fullName>
    </recommendedName>
</protein>
<dbReference type="Proteomes" id="UP001281447">
    <property type="component" value="Unassembled WGS sequence"/>
</dbReference>
<proteinExistence type="predicted"/>
<evidence type="ECO:0000313" key="2">
    <source>
        <dbReference type="EMBL" id="MDY0396214.1"/>
    </source>
</evidence>
<feature type="domain" description="Spore germination protein N-terminal" evidence="1">
    <location>
        <begin position="28"/>
        <end position="101"/>
    </location>
</feature>
<comment type="caution">
    <text evidence="2">The sequence shown here is derived from an EMBL/GenBank/DDBJ whole genome shotgun (WGS) entry which is preliminary data.</text>
</comment>
<sequence>MFLQTERNKYLCLLVLVIFAAMLTGCGDRSELENNAYVIAIGIDKAKKKDAVQISFLIANPEYGSQQEGASTDEPPVELISFEANDVSTARNLANTVIAKKNILQSASNDDCVGNICQR</sequence>
<gene>
    <name evidence="2" type="ORF">RWE15_19980</name>
</gene>
<name>A0ABU5CAH1_9BACI</name>
<organism evidence="2 3">
    <name type="scientific">Tigheibacillus halophilus</name>
    <dbReference type="NCBI Taxonomy" id="361280"/>
    <lineage>
        <taxon>Bacteria</taxon>
        <taxon>Bacillati</taxon>
        <taxon>Bacillota</taxon>
        <taxon>Bacilli</taxon>
        <taxon>Bacillales</taxon>
        <taxon>Bacillaceae</taxon>
        <taxon>Tigheibacillus</taxon>
    </lineage>
</organism>
<dbReference type="Pfam" id="PF25198">
    <property type="entry name" value="Spore_GerAC_N"/>
    <property type="match status" value="1"/>
</dbReference>
<dbReference type="PROSITE" id="PS51257">
    <property type="entry name" value="PROKAR_LIPOPROTEIN"/>
    <property type="match status" value="1"/>
</dbReference>
<evidence type="ECO:0000313" key="3">
    <source>
        <dbReference type="Proteomes" id="UP001281447"/>
    </source>
</evidence>
<accession>A0ABU5CAH1</accession>
<evidence type="ECO:0000259" key="1">
    <source>
        <dbReference type="Pfam" id="PF25198"/>
    </source>
</evidence>
<dbReference type="InterPro" id="IPR057336">
    <property type="entry name" value="GerAC_N"/>
</dbReference>
<keyword evidence="3" id="KW-1185">Reference proteome</keyword>